<gene>
    <name evidence="2" type="ORF">JCM19235_4955</name>
</gene>
<dbReference type="STRING" id="990268.JCM19235_4955"/>
<dbReference type="PANTHER" id="PTHR30535">
    <property type="entry name" value="VITAMIN B12-BINDING PROTEIN"/>
    <property type="match status" value="1"/>
</dbReference>
<protein>
    <submittedName>
        <fullName evidence="2">Vitamin B12 ABC transporter B12-binding component BtuF</fullName>
    </submittedName>
</protein>
<organism evidence="2 3">
    <name type="scientific">Vibrio maritimus</name>
    <dbReference type="NCBI Taxonomy" id="990268"/>
    <lineage>
        <taxon>Bacteria</taxon>
        <taxon>Pseudomonadati</taxon>
        <taxon>Pseudomonadota</taxon>
        <taxon>Gammaproteobacteria</taxon>
        <taxon>Vibrionales</taxon>
        <taxon>Vibrionaceae</taxon>
        <taxon>Vibrio</taxon>
    </lineage>
</organism>
<sequence>MFEFCGGENIFARSKAPYPQVSPEQVIVRQPEAIFTSEHAMANGNMWQKWQQELPAVHSKHVWALTSDWLNRPTPRTLLAVTQVCEHLDWVRTHK</sequence>
<dbReference type="Gene3D" id="3.40.50.1980">
    <property type="entry name" value="Nitrogenase molybdenum iron protein domain"/>
    <property type="match status" value="1"/>
</dbReference>
<accession>A0A090S3Y3</accession>
<dbReference type="PANTHER" id="PTHR30535:SF34">
    <property type="entry name" value="MOLYBDATE-BINDING PROTEIN MOLA"/>
    <property type="match status" value="1"/>
</dbReference>
<evidence type="ECO:0000259" key="1">
    <source>
        <dbReference type="PROSITE" id="PS50983"/>
    </source>
</evidence>
<dbReference type="SUPFAM" id="SSF53807">
    <property type="entry name" value="Helical backbone' metal receptor"/>
    <property type="match status" value="1"/>
</dbReference>
<dbReference type="AlphaFoldDB" id="A0A090S3Y3"/>
<proteinExistence type="predicted"/>
<dbReference type="InterPro" id="IPR050902">
    <property type="entry name" value="ABC_Transporter_SBP"/>
</dbReference>
<comment type="caution">
    <text evidence="2">The sequence shown here is derived from an EMBL/GenBank/DDBJ whole genome shotgun (WGS) entry which is preliminary data.</text>
</comment>
<dbReference type="PROSITE" id="PS50983">
    <property type="entry name" value="FE_B12_PBP"/>
    <property type="match status" value="1"/>
</dbReference>
<evidence type="ECO:0000313" key="2">
    <source>
        <dbReference type="EMBL" id="GAL21473.1"/>
    </source>
</evidence>
<name>A0A090S3Y3_9VIBR</name>
<keyword evidence="3" id="KW-1185">Reference proteome</keyword>
<evidence type="ECO:0000313" key="3">
    <source>
        <dbReference type="Proteomes" id="UP000029228"/>
    </source>
</evidence>
<dbReference type="Proteomes" id="UP000029228">
    <property type="component" value="Unassembled WGS sequence"/>
</dbReference>
<dbReference type="InterPro" id="IPR002491">
    <property type="entry name" value="ABC_transptr_periplasmic_BD"/>
</dbReference>
<feature type="domain" description="Fe/B12 periplasmic-binding" evidence="1">
    <location>
        <begin position="1"/>
        <end position="95"/>
    </location>
</feature>
<reference evidence="2 3" key="1">
    <citation type="submission" date="2014-09" db="EMBL/GenBank/DDBJ databases">
        <title>Vibrio maritimus JCM 19235. (C45) whole genome shotgun sequence.</title>
        <authorList>
            <person name="Sawabe T."/>
            <person name="Meirelles P."/>
            <person name="Nakanishi M."/>
            <person name="Sayaka M."/>
            <person name="Hattori M."/>
            <person name="Ohkuma M."/>
        </authorList>
    </citation>
    <scope>NUCLEOTIDE SEQUENCE [LARGE SCALE GENOMIC DNA]</scope>
    <source>
        <strain evidence="3">JCM19235</strain>
    </source>
</reference>
<dbReference type="EMBL" id="BBMR01000008">
    <property type="protein sequence ID" value="GAL21473.1"/>
    <property type="molecule type" value="Genomic_DNA"/>
</dbReference>